<dbReference type="OrthoDB" id="5933722at2"/>
<keyword evidence="3 6" id="KW-0812">Transmembrane</keyword>
<feature type="domain" description="ABC3 transporter permease C-terminal" evidence="7">
    <location>
        <begin position="666"/>
        <end position="778"/>
    </location>
</feature>
<keyword evidence="10" id="KW-1185">Reference proteome</keyword>
<dbReference type="GO" id="GO:0022857">
    <property type="term" value="F:transmembrane transporter activity"/>
    <property type="evidence" value="ECO:0007669"/>
    <property type="project" value="TreeGrafter"/>
</dbReference>
<dbReference type="PANTHER" id="PTHR30572:SF18">
    <property type="entry name" value="ABC-TYPE MACROLIDE FAMILY EXPORT SYSTEM PERMEASE COMPONENT 2"/>
    <property type="match status" value="1"/>
</dbReference>
<feature type="transmembrane region" description="Helical" evidence="6">
    <location>
        <begin position="665"/>
        <end position="686"/>
    </location>
</feature>
<evidence type="ECO:0000256" key="3">
    <source>
        <dbReference type="ARBA" id="ARBA00022692"/>
    </source>
</evidence>
<feature type="domain" description="ABC3 transporter permease C-terminal" evidence="7">
    <location>
        <begin position="285"/>
        <end position="400"/>
    </location>
</feature>
<evidence type="ECO:0000313" key="9">
    <source>
        <dbReference type="EMBL" id="RPE07985.1"/>
    </source>
</evidence>
<comment type="caution">
    <text evidence="9">The sequence shown here is derived from an EMBL/GenBank/DDBJ whole genome shotgun (WGS) entry which is preliminary data.</text>
</comment>
<dbReference type="Proteomes" id="UP000278351">
    <property type="component" value="Unassembled WGS sequence"/>
</dbReference>
<sequence>MFKHNLLIIFRNFRRFKGSFFINLAGLSTGLACVLLIYLWVDDELHVDKFHQNDEQVYQVMQNMQLADHIETVDASPFPLAEALKAEMPEVEQTAMCTNPAWLDKFSITADGLTIKAGGIFASPEFFSVFTYPVLQGKMAGSNDVMVSASLARKLYKTENEAMGKPFPWELGRVKGNARIAGIFKDVPANSSMQFELVLSAGFIKEFMPNNLHWGNYNILTFAQLRPGTDVAAFNKKIAGFIRTKRSDSNITLFLKKYSDAYLYGKYENGAAVGGRIAYVRLFSIIAVFILLIACINFMNLSTAKASRRLKEVGIKKALGVSRRSLIWQHMCEALMMTFISLFVALLLAAMLTGPFNRITGKELHLVPGVRLVASLLGITLVTGLLAGSYPALYLSRFNPLTVLKGRLQTSFGEVWTRKGLVVFQFAMSVILIVAVTVVYKQIDFVQTRQLGYDRSNVLYFQRDGKAGENAAAFMARIKQLPGVQDASSMEDIIVGQHSFTEGLDWPGRKKDEIIKFENVTLSFGAMEVLGMQMAEGRMFSTTHPTDSFALILNEAGVKAIGLKDPVGKTVKLWGTERKVIGVVKDFHFESFHKAVEPVFLKIGTTECTNMLVKIAPGREKQAIAGLERLYREFNPGYTFEYRFMDASYQSLYDAEKRVSALSGYFAGLAILISCLGLFGLAAFTAERRWKEIGIRKVLGASVTNIVTMLSGDFIKLVLISIVIACPVAWYAMHTWLSGFAYRIDLQWWMFALAGLAAICIALMSVGVQSVKAALMNPVKTLHAD</sequence>
<proteinExistence type="predicted"/>
<feature type="domain" description="MacB-like periplasmic core" evidence="8">
    <location>
        <begin position="429"/>
        <end position="624"/>
    </location>
</feature>
<evidence type="ECO:0000256" key="2">
    <source>
        <dbReference type="ARBA" id="ARBA00022475"/>
    </source>
</evidence>
<feature type="transmembrane region" description="Helical" evidence="6">
    <location>
        <begin position="20"/>
        <end position="41"/>
    </location>
</feature>
<accession>A0A3N4PJJ2</accession>
<dbReference type="GO" id="GO:0005886">
    <property type="term" value="C:plasma membrane"/>
    <property type="evidence" value="ECO:0007669"/>
    <property type="project" value="UniProtKB-SubCell"/>
</dbReference>
<dbReference type="InterPro" id="IPR003838">
    <property type="entry name" value="ABC3_permease_C"/>
</dbReference>
<dbReference type="EMBL" id="RPDH01000002">
    <property type="protein sequence ID" value="RPE07985.1"/>
    <property type="molecule type" value="Genomic_DNA"/>
</dbReference>
<feature type="transmembrane region" description="Helical" evidence="6">
    <location>
        <begin position="334"/>
        <end position="352"/>
    </location>
</feature>
<dbReference type="PANTHER" id="PTHR30572">
    <property type="entry name" value="MEMBRANE COMPONENT OF TRANSPORTER-RELATED"/>
    <property type="match status" value="1"/>
</dbReference>
<name>A0A3N4PJJ2_9BACT</name>
<dbReference type="InterPro" id="IPR050250">
    <property type="entry name" value="Macrolide_Exporter_MacB"/>
</dbReference>
<dbReference type="Pfam" id="PF12704">
    <property type="entry name" value="MacB_PCD"/>
    <property type="match status" value="2"/>
</dbReference>
<feature type="transmembrane region" description="Helical" evidence="6">
    <location>
        <begin position="278"/>
        <end position="301"/>
    </location>
</feature>
<dbReference type="Pfam" id="PF02687">
    <property type="entry name" value="FtsX"/>
    <property type="match status" value="2"/>
</dbReference>
<keyword evidence="4 6" id="KW-1133">Transmembrane helix</keyword>
<evidence type="ECO:0000259" key="7">
    <source>
        <dbReference type="Pfam" id="PF02687"/>
    </source>
</evidence>
<dbReference type="AlphaFoldDB" id="A0A3N4PJJ2"/>
<feature type="transmembrane region" description="Helical" evidence="6">
    <location>
        <begin position="748"/>
        <end position="768"/>
    </location>
</feature>
<evidence type="ECO:0000259" key="8">
    <source>
        <dbReference type="Pfam" id="PF12704"/>
    </source>
</evidence>
<dbReference type="PROSITE" id="PS51257">
    <property type="entry name" value="PROKAR_LIPOPROTEIN"/>
    <property type="match status" value="1"/>
</dbReference>
<evidence type="ECO:0000256" key="4">
    <source>
        <dbReference type="ARBA" id="ARBA00022989"/>
    </source>
</evidence>
<evidence type="ECO:0000256" key="6">
    <source>
        <dbReference type="SAM" id="Phobius"/>
    </source>
</evidence>
<reference evidence="9 10" key="1">
    <citation type="submission" date="2018-11" db="EMBL/GenBank/DDBJ databases">
        <title>Chitinophaga lutea sp.nov., isolate from arsenic contaminated soil.</title>
        <authorList>
            <person name="Zong Y."/>
        </authorList>
    </citation>
    <scope>NUCLEOTIDE SEQUENCE [LARGE SCALE GENOMIC DNA]</scope>
    <source>
        <strain evidence="9 10">ZY74</strain>
    </source>
</reference>
<evidence type="ECO:0000256" key="5">
    <source>
        <dbReference type="ARBA" id="ARBA00023136"/>
    </source>
</evidence>
<protein>
    <submittedName>
        <fullName evidence="9">FtsX-like permease family protein</fullName>
    </submittedName>
</protein>
<keyword evidence="2" id="KW-1003">Cell membrane</keyword>
<feature type="domain" description="MacB-like periplasmic core" evidence="8">
    <location>
        <begin position="21"/>
        <end position="239"/>
    </location>
</feature>
<keyword evidence="5 6" id="KW-0472">Membrane</keyword>
<gene>
    <name evidence="9" type="ORF">EGT74_12985</name>
</gene>
<dbReference type="RefSeq" id="WP_123846985.1">
    <property type="nucleotide sequence ID" value="NZ_RPDH01000002.1"/>
</dbReference>
<evidence type="ECO:0000256" key="1">
    <source>
        <dbReference type="ARBA" id="ARBA00004651"/>
    </source>
</evidence>
<comment type="subcellular location">
    <subcellularLocation>
        <location evidence="1">Cell membrane</location>
        <topology evidence="1">Multi-pass membrane protein</topology>
    </subcellularLocation>
</comment>
<dbReference type="InterPro" id="IPR025857">
    <property type="entry name" value="MacB_PCD"/>
</dbReference>
<feature type="transmembrane region" description="Helical" evidence="6">
    <location>
        <begin position="372"/>
        <end position="395"/>
    </location>
</feature>
<organism evidence="9 10">
    <name type="scientific">Chitinophaga lutea</name>
    <dbReference type="NCBI Taxonomy" id="2488634"/>
    <lineage>
        <taxon>Bacteria</taxon>
        <taxon>Pseudomonadati</taxon>
        <taxon>Bacteroidota</taxon>
        <taxon>Chitinophagia</taxon>
        <taxon>Chitinophagales</taxon>
        <taxon>Chitinophagaceae</taxon>
        <taxon>Chitinophaga</taxon>
    </lineage>
</organism>
<feature type="transmembrane region" description="Helical" evidence="6">
    <location>
        <begin position="416"/>
        <end position="440"/>
    </location>
</feature>
<evidence type="ECO:0000313" key="10">
    <source>
        <dbReference type="Proteomes" id="UP000278351"/>
    </source>
</evidence>
<feature type="transmembrane region" description="Helical" evidence="6">
    <location>
        <begin position="714"/>
        <end position="733"/>
    </location>
</feature>